<evidence type="ECO:0000313" key="1">
    <source>
        <dbReference type="EMBL" id="GAA4246763.1"/>
    </source>
</evidence>
<sequence>MIEAWQRIFPGEEAVGRDLLARWSEPHRRYHTLQHLSLMLGVIDAHAGLADDADAVRLAAWFHDAVYEVFAPDNEARSAELALTALGSLGFAPERAAEVARLVRLTAGHAVEPGDRNGALLADADLAILAGDPPDYARYAAAVREEYAAVPDEVFRPGRAAILRKLADLPELFRVVPARTEWSARARVNLEAEIATLLGAP</sequence>
<gene>
    <name evidence="1" type="ORF">GCM10022255_019830</name>
</gene>
<dbReference type="PANTHER" id="PTHR21174:SF0">
    <property type="entry name" value="HD PHOSPHOHYDROLASE FAMILY PROTEIN-RELATED"/>
    <property type="match status" value="1"/>
</dbReference>
<dbReference type="EMBL" id="BAABAT010000004">
    <property type="protein sequence ID" value="GAA4246763.1"/>
    <property type="molecule type" value="Genomic_DNA"/>
</dbReference>
<evidence type="ECO:0000313" key="2">
    <source>
        <dbReference type="Proteomes" id="UP001500620"/>
    </source>
</evidence>
<dbReference type="InterPro" id="IPR009218">
    <property type="entry name" value="HD_phosphohydro"/>
</dbReference>
<proteinExistence type="predicted"/>
<keyword evidence="2" id="KW-1185">Reference proteome</keyword>
<name>A0ABP8D469_9ACTN</name>
<dbReference type="PIRSF" id="PIRSF035170">
    <property type="entry name" value="HD_phosphohydro"/>
    <property type="match status" value="1"/>
</dbReference>
<evidence type="ECO:0008006" key="3">
    <source>
        <dbReference type="Google" id="ProtNLM"/>
    </source>
</evidence>
<dbReference type="SUPFAM" id="SSF109604">
    <property type="entry name" value="HD-domain/PDEase-like"/>
    <property type="match status" value="1"/>
</dbReference>
<dbReference type="Gene3D" id="1.10.3210.10">
    <property type="entry name" value="Hypothetical protein af1432"/>
    <property type="match status" value="1"/>
</dbReference>
<reference evidence="2" key="1">
    <citation type="journal article" date="2019" name="Int. J. Syst. Evol. Microbiol.">
        <title>The Global Catalogue of Microorganisms (GCM) 10K type strain sequencing project: providing services to taxonomists for standard genome sequencing and annotation.</title>
        <authorList>
            <consortium name="The Broad Institute Genomics Platform"/>
            <consortium name="The Broad Institute Genome Sequencing Center for Infectious Disease"/>
            <person name="Wu L."/>
            <person name="Ma J."/>
        </authorList>
    </citation>
    <scope>NUCLEOTIDE SEQUENCE [LARGE SCALE GENOMIC DNA]</scope>
    <source>
        <strain evidence="2">JCM 17441</strain>
    </source>
</reference>
<organism evidence="1 2">
    <name type="scientific">Dactylosporangium darangshiense</name>
    <dbReference type="NCBI Taxonomy" id="579108"/>
    <lineage>
        <taxon>Bacteria</taxon>
        <taxon>Bacillati</taxon>
        <taxon>Actinomycetota</taxon>
        <taxon>Actinomycetes</taxon>
        <taxon>Micromonosporales</taxon>
        <taxon>Micromonosporaceae</taxon>
        <taxon>Dactylosporangium</taxon>
    </lineage>
</organism>
<protein>
    <recommendedName>
        <fullName evidence="3">Metal-dependent phosphohydrolase</fullName>
    </recommendedName>
</protein>
<dbReference type="Proteomes" id="UP001500620">
    <property type="component" value="Unassembled WGS sequence"/>
</dbReference>
<comment type="caution">
    <text evidence="1">The sequence shown here is derived from an EMBL/GenBank/DDBJ whole genome shotgun (WGS) entry which is preliminary data.</text>
</comment>
<accession>A0ABP8D469</accession>
<dbReference type="RefSeq" id="WP_345123643.1">
    <property type="nucleotide sequence ID" value="NZ_BAABAT010000004.1"/>
</dbReference>
<dbReference type="PANTHER" id="PTHR21174">
    <property type="match status" value="1"/>
</dbReference>